<protein>
    <submittedName>
        <fullName evidence="3">Putative zinc-binding oxidoreductase</fullName>
    </submittedName>
</protein>
<dbReference type="SMART" id="SM00829">
    <property type="entry name" value="PKS_ER"/>
    <property type="match status" value="1"/>
</dbReference>
<dbReference type="Pfam" id="PF00107">
    <property type="entry name" value="ADH_zinc_N"/>
    <property type="match status" value="1"/>
</dbReference>
<organism evidence="3">
    <name type="scientific">Rhodnius prolixus</name>
    <name type="common">Triatomid bug</name>
    <dbReference type="NCBI Taxonomy" id="13249"/>
    <lineage>
        <taxon>Eukaryota</taxon>
        <taxon>Metazoa</taxon>
        <taxon>Ecdysozoa</taxon>
        <taxon>Arthropoda</taxon>
        <taxon>Hexapoda</taxon>
        <taxon>Insecta</taxon>
        <taxon>Pterygota</taxon>
        <taxon>Neoptera</taxon>
        <taxon>Paraneoptera</taxon>
        <taxon>Hemiptera</taxon>
        <taxon>Heteroptera</taxon>
        <taxon>Panheteroptera</taxon>
        <taxon>Cimicomorpha</taxon>
        <taxon>Reduviidae</taxon>
        <taxon>Triatominae</taxon>
        <taxon>Rhodnius</taxon>
    </lineage>
</organism>
<dbReference type="GO" id="GO:0003730">
    <property type="term" value="F:mRNA 3'-UTR binding"/>
    <property type="evidence" value="ECO:0007669"/>
    <property type="project" value="TreeGrafter"/>
</dbReference>
<dbReference type="Pfam" id="PF08240">
    <property type="entry name" value="ADH_N"/>
    <property type="match status" value="1"/>
</dbReference>
<dbReference type="HOGENOM" id="CLU_2239919_0_0_1"/>
<sequence>MKAVSIKEHGPPSVFEGESSCYSCTSQYRSTKSLVLVKVYAAGINPVDVYIREGAFLNLPPLPRILGKEVAGIVETAGPKVQKFKVGDRVTCCLPLDGGYAEYVTCDESKVLPLSETLSFSQGASLYVAYFVAYRALVTKCNVQKGELLLVHGASGAVGVAATQIAKARGLKVVGTASTEAGLETAKIAGADFVFNHSEEGYLADAYSITGNKGFDAIVENSADSNLGSDFLMLAQGGRIAIIGTKSPLKPPPHNPKLVEVNPRSLMYTEGRVYGVKLLGVTENEFKVCSNAIIDGIEEGWLRPVIAQEYKLSQAPEAHKRIMSEGARGKLVFNLSL</sequence>
<dbReference type="FunFam" id="3.40.50.720:FF:000244">
    <property type="entry name" value="quinone oxidoreductase"/>
    <property type="match status" value="1"/>
</dbReference>
<dbReference type="GO" id="GO:0003960">
    <property type="term" value="F:quinone reductase (NADPH) activity"/>
    <property type="evidence" value="ECO:0007669"/>
    <property type="project" value="TreeGrafter"/>
</dbReference>
<dbReference type="InterPro" id="IPR051603">
    <property type="entry name" value="Zinc-ADH_QOR/CCCR"/>
</dbReference>
<dbReference type="VEuPathDB" id="VectorBase:RPRC004627"/>
<evidence type="ECO:0000259" key="2">
    <source>
        <dbReference type="SMART" id="SM00829"/>
    </source>
</evidence>
<dbReference type="Gene3D" id="3.90.180.10">
    <property type="entry name" value="Medium-chain alcohol dehydrogenases, catalytic domain"/>
    <property type="match status" value="1"/>
</dbReference>
<dbReference type="PANTHER" id="PTHR44154">
    <property type="entry name" value="QUINONE OXIDOREDUCTASE"/>
    <property type="match status" value="1"/>
</dbReference>
<dbReference type="EMBL" id="GAHY01001660">
    <property type="protein sequence ID" value="JAA75850.1"/>
    <property type="molecule type" value="mRNA"/>
</dbReference>
<dbReference type="CDD" id="cd08253">
    <property type="entry name" value="zeta_crystallin"/>
    <property type="match status" value="1"/>
</dbReference>
<feature type="domain" description="Enoyl reductase (ER)" evidence="2">
    <location>
        <begin position="17"/>
        <end position="333"/>
    </location>
</feature>
<dbReference type="InterPro" id="IPR036291">
    <property type="entry name" value="NAD(P)-bd_dom_sf"/>
</dbReference>
<name>R4G446_RHOPR</name>
<keyword evidence="1" id="KW-0521">NADP</keyword>
<dbReference type="SUPFAM" id="SSF51735">
    <property type="entry name" value="NAD(P)-binding Rossmann-fold domains"/>
    <property type="match status" value="1"/>
</dbReference>
<dbReference type="InterPro" id="IPR020843">
    <property type="entry name" value="ER"/>
</dbReference>
<dbReference type="Gene3D" id="3.40.50.720">
    <property type="entry name" value="NAD(P)-binding Rossmann-like Domain"/>
    <property type="match status" value="1"/>
</dbReference>
<accession>R4G446</accession>
<dbReference type="InterPro" id="IPR013154">
    <property type="entry name" value="ADH-like_N"/>
</dbReference>
<dbReference type="AlphaFoldDB" id="R4G446"/>
<evidence type="ECO:0000256" key="1">
    <source>
        <dbReference type="ARBA" id="ARBA00022857"/>
    </source>
</evidence>
<dbReference type="PANTHER" id="PTHR44154:SF1">
    <property type="entry name" value="QUINONE OXIDOREDUCTASE"/>
    <property type="match status" value="1"/>
</dbReference>
<reference evidence="3" key="1">
    <citation type="submission" date="2013-04" db="EMBL/GenBank/DDBJ databases">
        <title>An insight into the transcriptome of the digestive tract of the blood sucking bug, Rhodnius prolixus.</title>
        <authorList>
            <person name="Ribeiro J.M.C."/>
            <person name="Genta F.A."/>
            <person name="Sorgine M.H.F."/>
            <person name="Paiva-Silva G.O."/>
            <person name="Majerowicz D."/>
            <person name="Medeiros M."/>
            <person name="Koerich L."/>
            <person name="Terra W.R."/>
            <person name="Ferreira C."/>
            <person name="Pimentel A.C."/>
            <person name="Bisch P.M."/>
            <person name="Diniz M.M.P."/>
            <person name="Nascimento R."/>
            <person name="Salmon D."/>
            <person name="Silber A.M."/>
            <person name="Alves M."/>
            <person name="Oliveira M.F."/>
            <person name="Gondim K.C."/>
            <person name="Silva Neto M.A.C."/>
            <person name="Atella G.C."/>
            <person name="Araujo H."/>
            <person name="Dias F.S."/>
            <person name="Polycarpo C.R."/>
            <person name="Fampa P."/>
            <person name="Melo A.C."/>
            <person name="Tanaka A.S."/>
            <person name="Balczun C."/>
            <person name="Oliveira J.H.M."/>
            <person name="Goncalves R."/>
            <person name="Lazoski C."/>
            <person name="Pereira M.A."/>
            <person name="Rivera-Pomar R."/>
            <person name="Diambra L."/>
            <person name="Schaub G.A."/>
            <person name="Garcia E.S."/>
            <person name="Azambuja P."/>
            <person name="Braz G.R.C."/>
            <person name="Oliveira P.L."/>
        </authorList>
    </citation>
    <scope>NUCLEOTIDE SEQUENCE</scope>
</reference>
<dbReference type="SUPFAM" id="SSF50129">
    <property type="entry name" value="GroES-like"/>
    <property type="match status" value="1"/>
</dbReference>
<dbReference type="GO" id="GO:0005829">
    <property type="term" value="C:cytosol"/>
    <property type="evidence" value="ECO:0007669"/>
    <property type="project" value="TreeGrafter"/>
</dbReference>
<dbReference type="GO" id="GO:0070402">
    <property type="term" value="F:NADPH binding"/>
    <property type="evidence" value="ECO:0007669"/>
    <property type="project" value="TreeGrafter"/>
</dbReference>
<evidence type="ECO:0000313" key="3">
    <source>
        <dbReference type="EMBL" id="JAA75850.1"/>
    </source>
</evidence>
<dbReference type="InterPro" id="IPR011032">
    <property type="entry name" value="GroES-like_sf"/>
</dbReference>
<proteinExistence type="evidence at transcript level"/>
<dbReference type="InterPro" id="IPR013149">
    <property type="entry name" value="ADH-like_C"/>
</dbReference>